<sequence length="68" mass="7986">MPTQEYTVVWRAAATGEVATETRKEKLKTLRNYVLRTCLDYNFTGTNAETVLEAEIWRTYKNLSKRVR</sequence>
<protein>
    <submittedName>
        <fullName evidence="1">Uncharacterized protein</fullName>
    </submittedName>
</protein>
<gene>
    <name evidence="1" type="ORF">G3I50_23585</name>
</gene>
<reference evidence="1 2" key="1">
    <citation type="submission" date="2020-01" db="EMBL/GenBank/DDBJ databases">
        <title>Insect and environment-associated Actinomycetes.</title>
        <authorList>
            <person name="Currrie C."/>
            <person name="Chevrette M."/>
            <person name="Carlson C."/>
            <person name="Stubbendieck R."/>
            <person name="Wendt-Pienkowski E."/>
        </authorList>
    </citation>
    <scope>NUCLEOTIDE SEQUENCE [LARGE SCALE GENOMIC DNA]</scope>
    <source>
        <strain evidence="1 2">SID7590</strain>
    </source>
</reference>
<dbReference type="AlphaFoldDB" id="A0A7K3S2P1"/>
<dbReference type="Proteomes" id="UP000469670">
    <property type="component" value="Unassembled WGS sequence"/>
</dbReference>
<organism evidence="1 2">
    <name type="scientific">Streptomyces parvus</name>
    <dbReference type="NCBI Taxonomy" id="66428"/>
    <lineage>
        <taxon>Bacteria</taxon>
        <taxon>Bacillati</taxon>
        <taxon>Actinomycetota</taxon>
        <taxon>Actinomycetes</taxon>
        <taxon>Kitasatosporales</taxon>
        <taxon>Streptomycetaceae</taxon>
        <taxon>Streptomyces</taxon>
    </lineage>
</organism>
<evidence type="ECO:0000313" key="2">
    <source>
        <dbReference type="Proteomes" id="UP000469670"/>
    </source>
</evidence>
<name>A0A7K3S2P1_9ACTN</name>
<comment type="caution">
    <text evidence="1">The sequence shown here is derived from an EMBL/GenBank/DDBJ whole genome shotgun (WGS) entry which is preliminary data.</text>
</comment>
<evidence type="ECO:0000313" key="1">
    <source>
        <dbReference type="EMBL" id="NEC21202.1"/>
    </source>
</evidence>
<accession>A0A7K3S2P1</accession>
<dbReference type="EMBL" id="JAAGMP010001046">
    <property type="protein sequence ID" value="NEC21202.1"/>
    <property type="molecule type" value="Genomic_DNA"/>
</dbReference>
<proteinExistence type="predicted"/>